<dbReference type="SUPFAM" id="SSF47473">
    <property type="entry name" value="EF-hand"/>
    <property type="match status" value="1"/>
</dbReference>
<dbReference type="AlphaFoldDB" id="A0AAX4PLS3"/>
<sequence>MSRPTREQLMSFFVQIDENKNGWMDSHELQKALSMSSLNFSLTVTAQMIRVYGKAREGCITQDEFINLFTAVQNDIDAFKAFDTQGRGKLRLDQVRQGIQAKGYQLDDTAFYTCCKSFDPDRTGDIGIPEYIALNLFLLSARNTFAAFDFQRTGVINLNFGQFIYASANCR</sequence>
<evidence type="ECO:0000256" key="1">
    <source>
        <dbReference type="ARBA" id="ARBA00004496"/>
    </source>
</evidence>
<evidence type="ECO:0000256" key="5">
    <source>
        <dbReference type="ARBA" id="ARBA00022837"/>
    </source>
</evidence>
<dbReference type="GO" id="GO:0005737">
    <property type="term" value="C:cytoplasm"/>
    <property type="evidence" value="ECO:0007669"/>
    <property type="project" value="UniProtKB-SubCell"/>
</dbReference>
<reference evidence="7 8" key="1">
    <citation type="submission" date="2024-03" db="EMBL/GenBank/DDBJ databases">
        <title>Complete genome sequence of the green alga Chloropicon roscoffensis RCC1871.</title>
        <authorList>
            <person name="Lemieux C."/>
            <person name="Pombert J.-F."/>
            <person name="Otis C."/>
            <person name="Turmel M."/>
        </authorList>
    </citation>
    <scope>NUCLEOTIDE SEQUENCE [LARGE SCALE GENOMIC DNA]</scope>
    <source>
        <strain evidence="7 8">RCC1871</strain>
    </source>
</reference>
<dbReference type="PANTHER" id="PTHR46212:SF3">
    <property type="entry name" value="GH27120P"/>
    <property type="match status" value="1"/>
</dbReference>
<dbReference type="PROSITE" id="PS00018">
    <property type="entry name" value="EF_HAND_1"/>
    <property type="match status" value="2"/>
</dbReference>
<dbReference type="InterPro" id="IPR051426">
    <property type="entry name" value="Peflin/Sorcin_CaBP"/>
</dbReference>
<proteinExistence type="predicted"/>
<dbReference type="InterPro" id="IPR018247">
    <property type="entry name" value="EF_Hand_1_Ca_BS"/>
</dbReference>
<accession>A0AAX4PLS3</accession>
<name>A0AAX4PLS3_9CHLO</name>
<comment type="subcellular location">
    <subcellularLocation>
        <location evidence="1">Cytoplasm</location>
    </subcellularLocation>
</comment>
<dbReference type="GO" id="GO:0005509">
    <property type="term" value="F:calcium ion binding"/>
    <property type="evidence" value="ECO:0007669"/>
    <property type="project" value="InterPro"/>
</dbReference>
<protein>
    <recommendedName>
        <fullName evidence="6">EF-hand domain-containing protein</fullName>
    </recommendedName>
</protein>
<evidence type="ECO:0000256" key="2">
    <source>
        <dbReference type="ARBA" id="ARBA00022490"/>
    </source>
</evidence>
<dbReference type="Gene3D" id="1.10.238.10">
    <property type="entry name" value="EF-hand"/>
    <property type="match status" value="1"/>
</dbReference>
<dbReference type="PANTHER" id="PTHR46212">
    <property type="entry name" value="PEFLIN"/>
    <property type="match status" value="1"/>
</dbReference>
<organism evidence="7 8">
    <name type="scientific">Chloropicon roscoffensis</name>
    <dbReference type="NCBI Taxonomy" id="1461544"/>
    <lineage>
        <taxon>Eukaryota</taxon>
        <taxon>Viridiplantae</taxon>
        <taxon>Chlorophyta</taxon>
        <taxon>Chloropicophyceae</taxon>
        <taxon>Chloropicales</taxon>
        <taxon>Chloropicaceae</taxon>
        <taxon>Chloropicon</taxon>
    </lineage>
</organism>
<dbReference type="PROSITE" id="PS50222">
    <property type="entry name" value="EF_HAND_2"/>
    <property type="match status" value="1"/>
</dbReference>
<dbReference type="InterPro" id="IPR011992">
    <property type="entry name" value="EF-hand-dom_pair"/>
</dbReference>
<evidence type="ECO:0000259" key="6">
    <source>
        <dbReference type="PROSITE" id="PS50222"/>
    </source>
</evidence>
<dbReference type="Pfam" id="PF13499">
    <property type="entry name" value="EF-hand_7"/>
    <property type="match status" value="2"/>
</dbReference>
<evidence type="ECO:0000313" key="8">
    <source>
        <dbReference type="Proteomes" id="UP001472866"/>
    </source>
</evidence>
<dbReference type="Proteomes" id="UP001472866">
    <property type="component" value="Chromosome 16"/>
</dbReference>
<evidence type="ECO:0000313" key="7">
    <source>
        <dbReference type="EMBL" id="WZN66831.1"/>
    </source>
</evidence>
<dbReference type="InterPro" id="IPR002048">
    <property type="entry name" value="EF_hand_dom"/>
</dbReference>
<feature type="domain" description="EF-hand" evidence="6">
    <location>
        <begin position="4"/>
        <end position="39"/>
    </location>
</feature>
<keyword evidence="4" id="KW-0677">Repeat</keyword>
<gene>
    <name evidence="7" type="ORF">HKI87_16g84020</name>
</gene>
<dbReference type="GO" id="GO:0048306">
    <property type="term" value="F:calcium-dependent protein binding"/>
    <property type="evidence" value="ECO:0007669"/>
    <property type="project" value="UniProtKB-ARBA"/>
</dbReference>
<keyword evidence="5" id="KW-0106">Calcium</keyword>
<evidence type="ECO:0000256" key="4">
    <source>
        <dbReference type="ARBA" id="ARBA00022737"/>
    </source>
</evidence>
<keyword evidence="3" id="KW-0479">Metal-binding</keyword>
<dbReference type="EMBL" id="CP151516">
    <property type="protein sequence ID" value="WZN66831.1"/>
    <property type="molecule type" value="Genomic_DNA"/>
</dbReference>
<evidence type="ECO:0000256" key="3">
    <source>
        <dbReference type="ARBA" id="ARBA00022723"/>
    </source>
</evidence>
<keyword evidence="8" id="KW-1185">Reference proteome</keyword>
<keyword evidence="2" id="KW-0963">Cytoplasm</keyword>